<reference evidence="7" key="1">
    <citation type="submission" date="2016-01" db="EMBL/GenBank/DDBJ databases">
        <title>Complete genome sequence of Microbulbifer sp. CCB-MM1, a halophile isolated from Matang Mangrove Forest, Perak.</title>
        <authorList>
            <person name="Moh T.H."/>
            <person name="Dinesh B."/>
            <person name="Lau N.-S."/>
            <person name="Go F."/>
            <person name="Alexander Chong S.-C."/>
        </authorList>
    </citation>
    <scope>NUCLEOTIDE SEQUENCE [LARGE SCALE GENOMIC DNA]</scope>
    <source>
        <strain evidence="7">CCB-MM1</strain>
    </source>
</reference>
<dbReference type="PANTHER" id="PTHR34218:SF3">
    <property type="entry name" value="ACYL-HOMOSERINE LACTONE ACYLASE PVDQ"/>
    <property type="match status" value="1"/>
</dbReference>
<evidence type="ECO:0000313" key="7">
    <source>
        <dbReference type="Proteomes" id="UP000095672"/>
    </source>
</evidence>
<dbReference type="CDD" id="cd01936">
    <property type="entry name" value="Ntn_CA"/>
    <property type="match status" value="1"/>
</dbReference>
<dbReference type="PIRSF" id="PIRSF001227">
    <property type="entry name" value="Pen_acylase"/>
    <property type="match status" value="1"/>
</dbReference>
<dbReference type="Proteomes" id="UP000095672">
    <property type="component" value="Chromosome"/>
</dbReference>
<dbReference type="AlphaFoldDB" id="A0A1C9W6U4"/>
<dbReference type="PATRIC" id="fig|1769779.3.peg.1417"/>
<dbReference type="InterPro" id="IPR043146">
    <property type="entry name" value="Penicillin_amidase_N_B-knob"/>
</dbReference>
<dbReference type="GO" id="GO:0017000">
    <property type="term" value="P:antibiotic biosynthetic process"/>
    <property type="evidence" value="ECO:0007669"/>
    <property type="project" value="InterPro"/>
</dbReference>
<dbReference type="RefSeq" id="WP_069946947.1">
    <property type="nucleotide sequence ID" value="NZ_CP014143.1"/>
</dbReference>
<evidence type="ECO:0000256" key="4">
    <source>
        <dbReference type="ARBA" id="ARBA00023145"/>
    </source>
</evidence>
<comment type="similarity">
    <text evidence="1">Belongs to the peptidase S45 family.</text>
</comment>
<dbReference type="Gene3D" id="1.10.1400.10">
    <property type="match status" value="1"/>
</dbReference>
<dbReference type="SUPFAM" id="SSF56235">
    <property type="entry name" value="N-terminal nucleophile aminohydrolases (Ntn hydrolases)"/>
    <property type="match status" value="1"/>
</dbReference>
<sequence length="725" mass="80660">MRAVLTFSLLLTIIVSAALVGMPPPVSKQVAAGSYIEQAQAYDVEILRDRWGVPHIYGVTDADTAFGLAYAHAEDDFATIQDVILATRGRLAAERGPSAAKTDYLVQWMGVWEAVERDYPKLSANARAVAEGYAAGINLYAAQNPEGVSRYLLPVTGKDLVAGFAFKTPMFYGFDKILGELLDPERPREIARSGTEALSWATRESLPIGSQGIAVAPHRSADDTTRLLINSHQPLTGPVAWYEARVHSQQGWNMAGSTFPASPVILHGHNESLGWANTVNKPDLVDIYRLKVNPRNPNQYLLDGQWREFEKRKARIRVKLLGPLHWTVTREILLAEHGPVFETEHGTYALRWAGMGEARTLDFMLALNKAGNRAEFEAALKMQAMPSINYVYADREGNIGHYYNAMFPKRIDGPDWRGDLPGDRSELIWGDYRGFNWVPKTRNPASGLVYNANNPPFQSTDGDDDPWVEDFPVSMGIETQITNRALQIEALYGSRATISAQDFERLKYDHHYHPDSYQVRALRQWLAAEKPQRLQQGKYGAALQSLARWNLSTDSENLQAALAILTLAPVQEARGKPVPNGEIDKAFTEAVDVLHRFHDGVEVPFGKINRHVRGAQSWALNGGPDTLRAVYGGPMNEEGSFENRAGDSYIMLVEWDRTGRVRSRAIHNFGSATLDPQSPHYADQAALFAAEKLREVPFARAELEENFSRKYRPISATAPAPGADR</sequence>
<keyword evidence="4" id="KW-0865">Zymogen</keyword>
<name>A0A1C9W6U4_9GAMM</name>
<dbReference type="InterPro" id="IPR014395">
    <property type="entry name" value="Pen/GL7ACA/AHL_acylase"/>
</dbReference>
<feature type="binding site" evidence="5">
    <location>
        <position position="285"/>
    </location>
    <ligand>
        <name>Ca(2+)</name>
        <dbReference type="ChEBI" id="CHEBI:29108"/>
    </ligand>
</feature>
<dbReference type="InterPro" id="IPR043147">
    <property type="entry name" value="Penicillin_amidase_A-knob"/>
</dbReference>
<evidence type="ECO:0000256" key="2">
    <source>
        <dbReference type="ARBA" id="ARBA00022729"/>
    </source>
</evidence>
<dbReference type="STRING" id="1769779.AUP74_01409"/>
<dbReference type="Gene3D" id="1.10.439.10">
    <property type="entry name" value="Penicillin Amidohydrolase, domain 1"/>
    <property type="match status" value="1"/>
</dbReference>
<feature type="binding site" evidence="5">
    <location>
        <position position="286"/>
    </location>
    <ligand>
        <name>Ca(2+)</name>
        <dbReference type="ChEBI" id="CHEBI:29108"/>
    </ligand>
</feature>
<dbReference type="OrthoDB" id="9760084at2"/>
<dbReference type="InterPro" id="IPR029055">
    <property type="entry name" value="Ntn_hydrolases_N"/>
</dbReference>
<evidence type="ECO:0000256" key="1">
    <source>
        <dbReference type="ARBA" id="ARBA00006586"/>
    </source>
</evidence>
<evidence type="ECO:0000256" key="5">
    <source>
        <dbReference type="PIRSR" id="PIRSR001227-2"/>
    </source>
</evidence>
<feature type="binding site" evidence="5">
    <location>
        <position position="283"/>
    </location>
    <ligand>
        <name>Ca(2+)</name>
        <dbReference type="ChEBI" id="CHEBI:29108"/>
    </ligand>
</feature>
<keyword evidence="7" id="KW-1185">Reference proteome</keyword>
<keyword evidence="5" id="KW-0106">Calcium</keyword>
<dbReference type="GO" id="GO:0033968">
    <property type="term" value="F:glutaryl-7-aminocephalosporanic-acid acylase activity"/>
    <property type="evidence" value="ECO:0007669"/>
    <property type="project" value="UniProtKB-EC"/>
</dbReference>
<gene>
    <name evidence="6" type="ORF">AUP74_01409</name>
</gene>
<evidence type="ECO:0000313" key="6">
    <source>
        <dbReference type="EMBL" id="AOS96857.1"/>
    </source>
</evidence>
<evidence type="ECO:0000256" key="3">
    <source>
        <dbReference type="ARBA" id="ARBA00022801"/>
    </source>
</evidence>
<dbReference type="PANTHER" id="PTHR34218">
    <property type="entry name" value="PEPTIDASE S45 PENICILLIN AMIDASE"/>
    <property type="match status" value="1"/>
</dbReference>
<organism evidence="6 7">
    <name type="scientific">Microbulbifer aggregans</name>
    <dbReference type="NCBI Taxonomy" id="1769779"/>
    <lineage>
        <taxon>Bacteria</taxon>
        <taxon>Pseudomonadati</taxon>
        <taxon>Pseudomonadota</taxon>
        <taxon>Gammaproteobacteria</taxon>
        <taxon>Cellvibrionales</taxon>
        <taxon>Microbulbiferaceae</taxon>
        <taxon>Microbulbifer</taxon>
    </lineage>
</organism>
<dbReference type="KEGG" id="micc:AUP74_01409"/>
<dbReference type="Gene3D" id="2.30.120.10">
    <property type="match status" value="1"/>
</dbReference>
<proteinExistence type="inferred from homology"/>
<dbReference type="Pfam" id="PF01804">
    <property type="entry name" value="Penicil_amidase"/>
    <property type="match status" value="1"/>
</dbReference>
<dbReference type="EC" id="3.5.1.93" evidence="6"/>
<comment type="cofactor">
    <cofactor evidence="5">
        <name>Ca(2+)</name>
        <dbReference type="ChEBI" id="CHEBI:29108"/>
    </cofactor>
    <text evidence="5">Binds 1 Ca(2+) ion per dimer.</text>
</comment>
<dbReference type="InterPro" id="IPR002692">
    <property type="entry name" value="S45"/>
</dbReference>
<keyword evidence="5" id="KW-0479">Metal-binding</keyword>
<dbReference type="InterPro" id="IPR023343">
    <property type="entry name" value="Penicillin_amidase_dom1"/>
</dbReference>
<keyword evidence="3 6" id="KW-0378">Hydrolase</keyword>
<keyword evidence="2" id="KW-0732">Signal</keyword>
<accession>A0A1C9W6U4</accession>
<dbReference type="GO" id="GO:0046872">
    <property type="term" value="F:metal ion binding"/>
    <property type="evidence" value="ECO:0007669"/>
    <property type="project" value="UniProtKB-KW"/>
</dbReference>
<dbReference type="Gene3D" id="3.60.20.10">
    <property type="entry name" value="Glutamine Phosphoribosylpyrophosphate, subunit 1, domain 1"/>
    <property type="match status" value="1"/>
</dbReference>
<protein>
    <submittedName>
        <fullName evidence="6">Glutaryl-7-aminocephalosporanic-acid acylase</fullName>
        <ecNumber evidence="6">3.5.1.93</ecNumber>
    </submittedName>
</protein>
<dbReference type="EMBL" id="CP014143">
    <property type="protein sequence ID" value="AOS96857.1"/>
    <property type="molecule type" value="Genomic_DNA"/>
</dbReference>